<reference evidence="2" key="2">
    <citation type="submission" date="2023-01" db="EMBL/GenBank/DDBJ databases">
        <title>Draft genome sequence of Portibacter lacus strain NBRC 108769.</title>
        <authorList>
            <person name="Sun Q."/>
            <person name="Mori K."/>
        </authorList>
    </citation>
    <scope>NUCLEOTIDE SEQUENCE</scope>
    <source>
        <strain evidence="2">NBRC 108769</strain>
    </source>
</reference>
<evidence type="ECO:0000313" key="3">
    <source>
        <dbReference type="Proteomes" id="UP001156666"/>
    </source>
</evidence>
<dbReference type="AlphaFoldDB" id="A0AA37WE52"/>
<evidence type="ECO:0000259" key="1">
    <source>
        <dbReference type="Pfam" id="PF19573"/>
    </source>
</evidence>
<dbReference type="InterPro" id="IPR011250">
    <property type="entry name" value="OMP/PagP_B-barrel"/>
</dbReference>
<proteinExistence type="predicted"/>
<protein>
    <recommendedName>
        <fullName evidence="1">DUF6089 domain-containing protein</fullName>
    </recommendedName>
</protein>
<dbReference type="Proteomes" id="UP001156666">
    <property type="component" value="Unassembled WGS sequence"/>
</dbReference>
<accession>A0AA37WE52</accession>
<keyword evidence="3" id="KW-1185">Reference proteome</keyword>
<name>A0AA37WE52_9BACT</name>
<gene>
    <name evidence="2" type="ORF">GCM10007940_09490</name>
</gene>
<reference evidence="2" key="1">
    <citation type="journal article" date="2014" name="Int. J. Syst. Evol. Microbiol.">
        <title>Complete genome sequence of Corynebacterium casei LMG S-19264T (=DSM 44701T), isolated from a smear-ripened cheese.</title>
        <authorList>
            <consortium name="US DOE Joint Genome Institute (JGI-PGF)"/>
            <person name="Walter F."/>
            <person name="Albersmeier A."/>
            <person name="Kalinowski J."/>
            <person name="Ruckert C."/>
        </authorList>
    </citation>
    <scope>NUCLEOTIDE SEQUENCE</scope>
    <source>
        <strain evidence="2">NBRC 108769</strain>
    </source>
</reference>
<dbReference type="Pfam" id="PF19573">
    <property type="entry name" value="DUF6089"/>
    <property type="match status" value="1"/>
</dbReference>
<dbReference type="SUPFAM" id="SSF56925">
    <property type="entry name" value="OMPA-like"/>
    <property type="match status" value="1"/>
</dbReference>
<dbReference type="InterPro" id="IPR045743">
    <property type="entry name" value="DUF6089"/>
</dbReference>
<evidence type="ECO:0000313" key="2">
    <source>
        <dbReference type="EMBL" id="GLR16334.1"/>
    </source>
</evidence>
<organism evidence="2 3">
    <name type="scientific">Portibacter lacus</name>
    <dbReference type="NCBI Taxonomy" id="1099794"/>
    <lineage>
        <taxon>Bacteria</taxon>
        <taxon>Pseudomonadati</taxon>
        <taxon>Bacteroidota</taxon>
        <taxon>Saprospiria</taxon>
        <taxon>Saprospirales</taxon>
        <taxon>Haliscomenobacteraceae</taxon>
        <taxon>Portibacter</taxon>
    </lineage>
</organism>
<sequence length="275" mass="30780">MSAQTSYFEAGGGIGLSNYNGDMSSDNVGVILGTSRASAVGFIRYNLNPYLNFKLGLTYASLGADDATSQSEGIKNRNLSFYTNLYEIALTGEINIFKYEPLDDGSLFTLYAMGGIGGFYFNPIAELDGQKYELQKLGTEGQGLAEYPDRDFYSLYQLAVPFGGGLKFKINESFNFNTELSWRLTFTDYIDDLSTTYPDYNVLLENRGEVAAQLSHRAMEETIGELNGRRRGNPDIRDYYFTLHIGISYNLVDFGSSNNYRSRNRKSNTSKCPKF</sequence>
<comment type="caution">
    <text evidence="2">The sequence shown here is derived from an EMBL/GenBank/DDBJ whole genome shotgun (WGS) entry which is preliminary data.</text>
</comment>
<dbReference type="EMBL" id="BSOH01000005">
    <property type="protein sequence ID" value="GLR16334.1"/>
    <property type="molecule type" value="Genomic_DNA"/>
</dbReference>
<feature type="domain" description="DUF6089" evidence="1">
    <location>
        <begin position="6"/>
        <end position="201"/>
    </location>
</feature>